<dbReference type="EMBL" id="AACTAL010000042">
    <property type="protein sequence ID" value="EAM0029037.1"/>
    <property type="molecule type" value="Genomic_DNA"/>
</dbReference>
<dbReference type="SUPFAM" id="SSF46626">
    <property type="entry name" value="Cytochrome c"/>
    <property type="match status" value="1"/>
</dbReference>
<dbReference type="GO" id="GO:0020037">
    <property type="term" value="F:heme binding"/>
    <property type="evidence" value="ECO:0007669"/>
    <property type="project" value="InterPro"/>
</dbReference>
<evidence type="ECO:0000313" key="1">
    <source>
        <dbReference type="EMBL" id="EAM0029037.1"/>
    </source>
</evidence>
<reference evidence="1" key="1">
    <citation type="submission" date="2018-08" db="EMBL/GenBank/DDBJ databases">
        <authorList>
            <consortium name="NARMS: The National Antimicrobial Resistance Monitoring System"/>
        </authorList>
    </citation>
    <scope>NUCLEOTIDE SEQUENCE</scope>
    <source>
        <strain evidence="1">FSIS11813163</strain>
    </source>
</reference>
<name>A0A5T2C0G5_CAMCO</name>
<sequence>MDNENFHFFFVLATCLWAKEIAYTDEVVSLYLNKDDTKVTGRLLPTNAFEILKSDKDRVLIKVDGYVNPKAPSVIYFNDSQRIIVAAFSKNTKLNFSQTSAGKNGKWDKVSLEIWADKKDFAKDNKEMLSRAKNLFAENCGICHALHPEKEFTANAWPAVFRSMADRTGIDKKDRWLVIQYLQKNAKDFKAK</sequence>
<accession>A0A5T2C0G5</accession>
<dbReference type="GO" id="GO:0009055">
    <property type="term" value="F:electron transfer activity"/>
    <property type="evidence" value="ECO:0007669"/>
    <property type="project" value="InterPro"/>
</dbReference>
<comment type="caution">
    <text evidence="1">The sequence shown here is derived from an EMBL/GenBank/DDBJ whole genome shotgun (WGS) entry which is preliminary data.</text>
</comment>
<organism evidence="1">
    <name type="scientific">Campylobacter coli</name>
    <dbReference type="NCBI Taxonomy" id="195"/>
    <lineage>
        <taxon>Bacteria</taxon>
        <taxon>Pseudomonadati</taxon>
        <taxon>Campylobacterota</taxon>
        <taxon>Epsilonproteobacteria</taxon>
        <taxon>Campylobacterales</taxon>
        <taxon>Campylobacteraceae</taxon>
        <taxon>Campylobacter</taxon>
    </lineage>
</organism>
<dbReference type="AlphaFoldDB" id="A0A5T2C0G5"/>
<gene>
    <name evidence="1" type="ORF">D1F27_07775</name>
</gene>
<proteinExistence type="predicted"/>
<protein>
    <submittedName>
        <fullName evidence="1">Cytochrome C</fullName>
    </submittedName>
</protein>
<dbReference type="InterPro" id="IPR036909">
    <property type="entry name" value="Cyt_c-like_dom_sf"/>
</dbReference>